<evidence type="ECO:0000313" key="2">
    <source>
        <dbReference type="EMBL" id="ABC29391.1"/>
    </source>
</evidence>
<sequence>MRNLHRIVAIFSLLATALSAGAAVLPEEKAEAMYHRYEGGGMEIDGPSVLVRKNFDASFSLSANYYVDSVSSASVDVLARATPYEEERTEGGLGVDYLYNKSIMSFAYTNSQENDFDAESIHFNISQDFFGDLTTLSMGYSKGWDNVRSKLDPSLNEEVDRQHYRLGVTQVLTKNALLNLDIETVTDEGYLNNPYRVYRFLDSSSPKGYEYRIEKYPKTRTSNAVALRGMYYLPYRAAIKGEFRYFSDSWNIKGYNYELAYVHPFGDQFITEFKFRHYEQTKAEFYDDLFEGEDVRTFMGRDKELSTYSGDSVGVGLTYEFNKGFSFIEKGSINLFVDFMKFEYEDFRDVTRTGFAPGEEPLYEFDATVIRFFVTASY</sequence>
<evidence type="ECO:0000313" key="3">
    <source>
        <dbReference type="Proteomes" id="UP000000238"/>
    </source>
</evidence>
<protein>
    <recommendedName>
        <fullName evidence="4">DUF3570 domain-containing protein</fullName>
    </recommendedName>
</protein>
<reference evidence="2 3" key="1">
    <citation type="journal article" date="2005" name="Nucleic Acids Res.">
        <title>Genomic blueprint of Hahella chejuensis, a marine microbe producing an algicidal agent.</title>
        <authorList>
            <person name="Jeong H."/>
            <person name="Yim J.H."/>
            <person name="Lee C."/>
            <person name="Choi S.-H."/>
            <person name="Park Y.K."/>
            <person name="Yoon S.H."/>
            <person name="Hur C.-G."/>
            <person name="Kang H.-Y."/>
            <person name="Kim D."/>
            <person name="Lee H.H."/>
            <person name="Park K.H."/>
            <person name="Park S.-H."/>
            <person name="Park H.-S."/>
            <person name="Lee H.K."/>
            <person name="Oh T.K."/>
            <person name="Kim J.F."/>
        </authorList>
    </citation>
    <scope>NUCLEOTIDE SEQUENCE [LARGE SCALE GENOMIC DNA]</scope>
    <source>
        <strain evidence="2 3">KCTC 2396</strain>
    </source>
</reference>
<dbReference type="KEGG" id="hch:HCH_02599"/>
<dbReference type="AlphaFoldDB" id="Q2SIY3"/>
<organism evidence="2 3">
    <name type="scientific">Hahella chejuensis (strain KCTC 2396)</name>
    <dbReference type="NCBI Taxonomy" id="349521"/>
    <lineage>
        <taxon>Bacteria</taxon>
        <taxon>Pseudomonadati</taxon>
        <taxon>Pseudomonadota</taxon>
        <taxon>Gammaproteobacteria</taxon>
        <taxon>Oceanospirillales</taxon>
        <taxon>Hahellaceae</taxon>
        <taxon>Hahella</taxon>
    </lineage>
</organism>
<evidence type="ECO:0000256" key="1">
    <source>
        <dbReference type="SAM" id="SignalP"/>
    </source>
</evidence>
<dbReference type="Pfam" id="PF12094">
    <property type="entry name" value="DUF3570"/>
    <property type="match status" value="2"/>
</dbReference>
<dbReference type="Proteomes" id="UP000000238">
    <property type="component" value="Chromosome"/>
</dbReference>
<gene>
    <name evidence="2" type="ordered locus">HCH_02599</name>
</gene>
<feature type="chain" id="PRO_5004215495" description="DUF3570 domain-containing protein" evidence="1">
    <location>
        <begin position="23"/>
        <end position="378"/>
    </location>
</feature>
<dbReference type="HOGENOM" id="CLU_749651_0_0_6"/>
<feature type="signal peptide" evidence="1">
    <location>
        <begin position="1"/>
        <end position="22"/>
    </location>
</feature>
<name>Q2SIY3_HAHCH</name>
<dbReference type="EMBL" id="CP000155">
    <property type="protein sequence ID" value="ABC29391.1"/>
    <property type="molecule type" value="Genomic_DNA"/>
</dbReference>
<keyword evidence="3" id="KW-1185">Reference proteome</keyword>
<evidence type="ECO:0008006" key="4">
    <source>
        <dbReference type="Google" id="ProtNLM"/>
    </source>
</evidence>
<dbReference type="InterPro" id="IPR021953">
    <property type="entry name" value="DUF3570"/>
</dbReference>
<dbReference type="OrthoDB" id="5450709at2"/>
<dbReference type="RefSeq" id="WP_011396460.1">
    <property type="nucleotide sequence ID" value="NC_007645.1"/>
</dbReference>
<dbReference type="STRING" id="349521.HCH_02599"/>
<accession>Q2SIY3</accession>
<proteinExistence type="predicted"/>
<dbReference type="eggNOG" id="COG2067">
    <property type="taxonomic scope" value="Bacteria"/>
</dbReference>
<keyword evidence="1" id="KW-0732">Signal</keyword>